<keyword evidence="2" id="KW-1185">Reference proteome</keyword>
<dbReference type="InterPro" id="IPR011197">
    <property type="entry name" value="UCP012318"/>
</dbReference>
<dbReference type="InterPro" id="IPR009078">
    <property type="entry name" value="Ferritin-like_SF"/>
</dbReference>
<dbReference type="Proteomes" id="UP000799049">
    <property type="component" value="Unassembled WGS sequence"/>
</dbReference>
<reference evidence="1" key="1">
    <citation type="submission" date="2019-09" db="EMBL/GenBank/DDBJ databases">
        <title>The Mitochondrial Proteome of the Jakobid, Andalucia godoyi, a Protist With the Most Gene-Rich and Bacteria-Like Mitochondrial Genome.</title>
        <authorList>
            <person name="Gray M.W."/>
            <person name="Burger G."/>
            <person name="Derelle R."/>
            <person name="Klimes V."/>
            <person name="Leger M."/>
            <person name="Sarrasin M."/>
            <person name="Vlcek C."/>
            <person name="Roger A.J."/>
            <person name="Elias M."/>
            <person name="Lang B.F."/>
        </authorList>
    </citation>
    <scope>NUCLEOTIDE SEQUENCE</scope>
    <source>
        <strain evidence="1">And28</strain>
    </source>
</reference>
<dbReference type="OrthoDB" id="426882at2759"/>
<protein>
    <submittedName>
        <fullName evidence="1">Conserved mitochondrial Ferritin_like domain-containing protein</fullName>
    </submittedName>
</protein>
<dbReference type="CDD" id="cd00657">
    <property type="entry name" value="Ferritin_like"/>
    <property type="match status" value="1"/>
</dbReference>
<dbReference type="PANTHER" id="PTHR42782">
    <property type="entry name" value="SI:CH73-314G15.3"/>
    <property type="match status" value="1"/>
</dbReference>
<dbReference type="PANTHER" id="PTHR42782:SF2">
    <property type="entry name" value="3-OXOACYL-[ACYL-CARRIER-PROTEIN] SYNTHASE-LIKE PROTEIN"/>
    <property type="match status" value="1"/>
</dbReference>
<evidence type="ECO:0000313" key="1">
    <source>
        <dbReference type="EMBL" id="KAF0852522.1"/>
    </source>
</evidence>
<evidence type="ECO:0000313" key="2">
    <source>
        <dbReference type="Proteomes" id="UP000799049"/>
    </source>
</evidence>
<sequence length="280" mass="31465">MCAAASAIPRSLHHAALAVLRCPSVFEKSNMTQCFYELYQTGAIGPVRAADAAQLAVSDHPARPSDLNVVPPGNVAKRSIGESAERRASMIHSLAHIESWAIDLSWDIIARFAHIENLPEDFFQDWLKVAEDESRHFRLLSDRLQSLGSHYGSLPVHDGLWSSAMNTKHDILARLVVVHCVHEARGLDVTPQIITRFRNIGDHESAELLERIYNEEISHVSCGVKWFRHLCPQIRSGANVQSVFQELVRNYFHGKLQPPFNVVARTAAGLSYEWYEPLSR</sequence>
<dbReference type="AlphaFoldDB" id="A0A8K0AIR0"/>
<gene>
    <name evidence="1" type="ORF">ANDGO_00516</name>
</gene>
<dbReference type="InterPro" id="IPR012347">
    <property type="entry name" value="Ferritin-like"/>
</dbReference>
<accession>A0A8K0AIR0</accession>
<dbReference type="Pfam" id="PF04305">
    <property type="entry name" value="DUF455"/>
    <property type="match status" value="1"/>
</dbReference>
<dbReference type="InterPro" id="IPR007402">
    <property type="entry name" value="DUF455"/>
</dbReference>
<organism evidence="1 2">
    <name type="scientific">Andalucia godoyi</name>
    <name type="common">Flagellate</name>
    <dbReference type="NCBI Taxonomy" id="505711"/>
    <lineage>
        <taxon>Eukaryota</taxon>
        <taxon>Discoba</taxon>
        <taxon>Jakobida</taxon>
        <taxon>Andalucina</taxon>
        <taxon>Andaluciidae</taxon>
        <taxon>Andalucia</taxon>
    </lineage>
</organism>
<dbReference type="Gene3D" id="1.20.1260.10">
    <property type="match status" value="1"/>
</dbReference>
<proteinExistence type="predicted"/>
<name>A0A8K0AIR0_ANDGO</name>
<comment type="caution">
    <text evidence="1">The sequence shown here is derived from an EMBL/GenBank/DDBJ whole genome shotgun (WGS) entry which is preliminary data.</text>
</comment>
<dbReference type="EMBL" id="VRVR01000032">
    <property type="protein sequence ID" value="KAF0852522.1"/>
    <property type="molecule type" value="Genomic_DNA"/>
</dbReference>
<dbReference type="PIRSF" id="PIRSF012318">
    <property type="entry name" value="UCP012318"/>
    <property type="match status" value="1"/>
</dbReference>
<dbReference type="SUPFAM" id="SSF47240">
    <property type="entry name" value="Ferritin-like"/>
    <property type="match status" value="1"/>
</dbReference>